<reference evidence="1" key="1">
    <citation type="journal article" date="2017" name="Nature">
        <title>The sunflower genome provides insights into oil metabolism, flowering and Asterid evolution.</title>
        <authorList>
            <person name="Badouin H."/>
            <person name="Gouzy J."/>
            <person name="Grassa C.J."/>
            <person name="Murat F."/>
            <person name="Staton S.E."/>
            <person name="Cottret L."/>
            <person name="Lelandais-Briere C."/>
            <person name="Owens G.L."/>
            <person name="Carrere S."/>
            <person name="Mayjonade B."/>
            <person name="Legrand L."/>
            <person name="Gill N."/>
            <person name="Kane N.C."/>
            <person name="Bowers J.E."/>
            <person name="Hubner S."/>
            <person name="Bellec A."/>
            <person name="Berard A."/>
            <person name="Berges H."/>
            <person name="Blanchet N."/>
            <person name="Boniface M.C."/>
            <person name="Brunel D."/>
            <person name="Catrice O."/>
            <person name="Chaidir N."/>
            <person name="Claudel C."/>
            <person name="Donnadieu C."/>
            <person name="Faraut T."/>
            <person name="Fievet G."/>
            <person name="Helmstetter N."/>
            <person name="King M."/>
            <person name="Knapp S.J."/>
            <person name="Lai Z."/>
            <person name="Le Paslier M.C."/>
            <person name="Lippi Y."/>
            <person name="Lorenzon L."/>
            <person name="Mandel J.R."/>
            <person name="Marage G."/>
            <person name="Marchand G."/>
            <person name="Marquand E."/>
            <person name="Bret-Mestries E."/>
            <person name="Morien E."/>
            <person name="Nambeesan S."/>
            <person name="Nguyen T."/>
            <person name="Pegot-Espagnet P."/>
            <person name="Pouilly N."/>
            <person name="Raftis F."/>
            <person name="Sallet E."/>
            <person name="Schiex T."/>
            <person name="Thomas J."/>
            <person name="Vandecasteele C."/>
            <person name="Vares D."/>
            <person name="Vear F."/>
            <person name="Vautrin S."/>
            <person name="Crespi M."/>
            <person name="Mangin B."/>
            <person name="Burke J.M."/>
            <person name="Salse J."/>
            <person name="Munos S."/>
            <person name="Vincourt P."/>
            <person name="Rieseberg L.H."/>
            <person name="Langlade N.B."/>
        </authorList>
    </citation>
    <scope>NUCLEOTIDE SEQUENCE</scope>
    <source>
        <tissue evidence="1">Leaves</tissue>
    </source>
</reference>
<reference evidence="1" key="2">
    <citation type="submission" date="2020-06" db="EMBL/GenBank/DDBJ databases">
        <title>Helianthus annuus Genome sequencing and assembly Release 2.</title>
        <authorList>
            <person name="Gouzy J."/>
            <person name="Langlade N."/>
            <person name="Munos S."/>
        </authorList>
    </citation>
    <scope>NUCLEOTIDE SEQUENCE</scope>
    <source>
        <tissue evidence="1">Leaves</tissue>
    </source>
</reference>
<dbReference type="AlphaFoldDB" id="A0A9K3H3D8"/>
<accession>A0A9K3H3D8</accession>
<keyword evidence="2" id="KW-1185">Reference proteome</keyword>
<organism evidence="1 2">
    <name type="scientific">Helianthus annuus</name>
    <name type="common">Common sunflower</name>
    <dbReference type="NCBI Taxonomy" id="4232"/>
    <lineage>
        <taxon>Eukaryota</taxon>
        <taxon>Viridiplantae</taxon>
        <taxon>Streptophyta</taxon>
        <taxon>Embryophyta</taxon>
        <taxon>Tracheophyta</taxon>
        <taxon>Spermatophyta</taxon>
        <taxon>Magnoliopsida</taxon>
        <taxon>eudicotyledons</taxon>
        <taxon>Gunneridae</taxon>
        <taxon>Pentapetalae</taxon>
        <taxon>asterids</taxon>
        <taxon>campanulids</taxon>
        <taxon>Asterales</taxon>
        <taxon>Asteraceae</taxon>
        <taxon>Asteroideae</taxon>
        <taxon>Heliantheae alliance</taxon>
        <taxon>Heliantheae</taxon>
        <taxon>Helianthus</taxon>
    </lineage>
</organism>
<proteinExistence type="predicted"/>
<dbReference type="Proteomes" id="UP000215914">
    <property type="component" value="Unassembled WGS sequence"/>
</dbReference>
<dbReference type="EMBL" id="MNCJ02000330">
    <property type="protein sequence ID" value="KAF5765895.1"/>
    <property type="molecule type" value="Genomic_DNA"/>
</dbReference>
<protein>
    <submittedName>
        <fullName evidence="1">Uncharacterized protein</fullName>
    </submittedName>
</protein>
<evidence type="ECO:0000313" key="2">
    <source>
        <dbReference type="Proteomes" id="UP000215914"/>
    </source>
</evidence>
<gene>
    <name evidence="1" type="ORF">HanXRQr2_Chr15g0708991</name>
</gene>
<comment type="caution">
    <text evidence="1">The sequence shown here is derived from an EMBL/GenBank/DDBJ whole genome shotgun (WGS) entry which is preliminary data.</text>
</comment>
<dbReference type="Gramene" id="mRNA:HanXRQr2_Chr15g0708991">
    <property type="protein sequence ID" value="mRNA:HanXRQr2_Chr15g0708991"/>
    <property type="gene ID" value="HanXRQr2_Chr15g0708991"/>
</dbReference>
<evidence type="ECO:0000313" key="1">
    <source>
        <dbReference type="EMBL" id="KAF5765895.1"/>
    </source>
</evidence>
<name>A0A9K3H3D8_HELAN</name>
<sequence length="103" mass="11093">MRKKALEDHKHKLDEQSAVLLAVKKAKLHKEAPPAPSESEIDMGVFSGGRGNLLEEIYAASAPPVTFNCCGCFMAEAKSGKKPPKVDISQITPLLLLSHGRLA</sequence>